<dbReference type="InterPro" id="IPR003871">
    <property type="entry name" value="RFA1B/D_OB_1st"/>
</dbReference>
<evidence type="ECO:0000313" key="2">
    <source>
        <dbReference type="EMBL" id="KAF2587324.1"/>
    </source>
</evidence>
<accession>A0A8S9JYY3</accession>
<evidence type="ECO:0000259" key="1">
    <source>
        <dbReference type="Pfam" id="PF02721"/>
    </source>
</evidence>
<dbReference type="Pfam" id="PF02721">
    <property type="entry name" value="DUF223"/>
    <property type="match status" value="1"/>
</dbReference>
<name>A0A8S9JYY3_BRACR</name>
<sequence length="152" mass="17118">MAAFNSVAELKPFKFTWKIQVKIIRLWKQYSAGGGLTIEMGDKIHATVKQELTSQWSYSCCGGVATNWRTRTWRDLFLSDYQDGNLAGNLGSKMLIDADSPMVTHSRSNDYAADPEIITPSATSHLPCLAIYNLLDLEWDKRPIALQHLLIN</sequence>
<dbReference type="AlphaFoldDB" id="A0A8S9JYY3"/>
<protein>
    <recommendedName>
        <fullName evidence="1">Replication protein A 70 kDa DNA-binding subunit B/D first OB fold domain-containing protein</fullName>
    </recommendedName>
</protein>
<gene>
    <name evidence="2" type="ORF">F2Q70_00037301</name>
</gene>
<dbReference type="EMBL" id="QGKY02000246">
    <property type="protein sequence ID" value="KAF2587324.1"/>
    <property type="molecule type" value="Genomic_DNA"/>
</dbReference>
<organism evidence="2">
    <name type="scientific">Brassica cretica</name>
    <name type="common">Mustard</name>
    <dbReference type="NCBI Taxonomy" id="69181"/>
    <lineage>
        <taxon>Eukaryota</taxon>
        <taxon>Viridiplantae</taxon>
        <taxon>Streptophyta</taxon>
        <taxon>Embryophyta</taxon>
        <taxon>Tracheophyta</taxon>
        <taxon>Spermatophyta</taxon>
        <taxon>Magnoliopsida</taxon>
        <taxon>eudicotyledons</taxon>
        <taxon>Gunneridae</taxon>
        <taxon>Pentapetalae</taxon>
        <taxon>rosids</taxon>
        <taxon>malvids</taxon>
        <taxon>Brassicales</taxon>
        <taxon>Brassicaceae</taxon>
        <taxon>Brassiceae</taxon>
        <taxon>Brassica</taxon>
    </lineage>
</organism>
<reference evidence="2" key="1">
    <citation type="submission" date="2019-12" db="EMBL/GenBank/DDBJ databases">
        <title>Genome sequencing and annotation of Brassica cretica.</title>
        <authorList>
            <person name="Studholme D.J."/>
            <person name="Sarris P.F."/>
        </authorList>
    </citation>
    <scope>NUCLEOTIDE SEQUENCE</scope>
    <source>
        <strain evidence="2">PFS-102/07</strain>
        <tissue evidence="2">Leaf</tissue>
    </source>
</reference>
<feature type="domain" description="Replication protein A 70 kDa DNA-binding subunit B/D first OB fold" evidence="1">
    <location>
        <begin position="4"/>
        <end position="56"/>
    </location>
</feature>
<comment type="caution">
    <text evidence="2">The sequence shown here is derived from an EMBL/GenBank/DDBJ whole genome shotgun (WGS) entry which is preliminary data.</text>
</comment>
<proteinExistence type="predicted"/>